<dbReference type="RefSeq" id="WP_123691995.1">
    <property type="nucleotide sequence ID" value="NZ_AP019700.1"/>
</dbReference>
<comment type="caution">
    <text evidence="2">The sequence shown here is derived from an EMBL/GenBank/DDBJ whole genome shotgun (WGS) entry which is preliminary data.</text>
</comment>
<dbReference type="SUPFAM" id="SSF54593">
    <property type="entry name" value="Glyoxalase/Bleomycin resistance protein/Dihydroxybiphenyl dioxygenase"/>
    <property type="match status" value="1"/>
</dbReference>
<evidence type="ECO:0000313" key="3">
    <source>
        <dbReference type="Proteomes" id="UP000278222"/>
    </source>
</evidence>
<dbReference type="CDD" id="cd06588">
    <property type="entry name" value="PhnB_like"/>
    <property type="match status" value="1"/>
</dbReference>
<dbReference type="EMBL" id="RJKX01000015">
    <property type="protein sequence ID" value="ROP84234.1"/>
    <property type="molecule type" value="Genomic_DNA"/>
</dbReference>
<dbReference type="AlphaFoldDB" id="A0A3N1KWB6"/>
<dbReference type="InterPro" id="IPR028973">
    <property type="entry name" value="PhnB-like"/>
</dbReference>
<dbReference type="PANTHER" id="PTHR33990">
    <property type="entry name" value="PROTEIN YJDN-RELATED"/>
    <property type="match status" value="1"/>
</dbReference>
<proteinExistence type="predicted"/>
<evidence type="ECO:0000259" key="1">
    <source>
        <dbReference type="Pfam" id="PF06983"/>
    </source>
</evidence>
<dbReference type="Pfam" id="PF06983">
    <property type="entry name" value="3-dmu-9_3-mt"/>
    <property type="match status" value="1"/>
</dbReference>
<protein>
    <submittedName>
        <fullName evidence="2">PhnB protein</fullName>
    </submittedName>
</protein>
<organism evidence="2 3">
    <name type="scientific">Stella humosa</name>
    <dbReference type="NCBI Taxonomy" id="94"/>
    <lineage>
        <taxon>Bacteria</taxon>
        <taxon>Pseudomonadati</taxon>
        <taxon>Pseudomonadota</taxon>
        <taxon>Alphaproteobacteria</taxon>
        <taxon>Rhodospirillales</taxon>
        <taxon>Stellaceae</taxon>
        <taxon>Stella</taxon>
    </lineage>
</organism>
<sequence>MKVEAYLFFDGRCDEAIDFYKAAIGAHSVYIMRFKESPEPAMVPPGAGDKVMHASFQVGQTTIMASDGQCGGQPQFQGSALALTVADEAEAQRLFAALGDGGQVQMPMARTFFSPAFGMVADRFGVSWMVLSDP</sequence>
<dbReference type="Proteomes" id="UP000278222">
    <property type="component" value="Unassembled WGS sequence"/>
</dbReference>
<gene>
    <name evidence="2" type="ORF">EDC65_3582</name>
</gene>
<keyword evidence="3" id="KW-1185">Reference proteome</keyword>
<name>A0A3N1KWB6_9PROT</name>
<dbReference type="PANTHER" id="PTHR33990:SF1">
    <property type="entry name" value="PROTEIN YJDN"/>
    <property type="match status" value="1"/>
</dbReference>
<reference evidence="2 3" key="1">
    <citation type="submission" date="2018-11" db="EMBL/GenBank/DDBJ databases">
        <title>Genomic Encyclopedia of Type Strains, Phase IV (KMG-IV): sequencing the most valuable type-strain genomes for metagenomic binning, comparative biology and taxonomic classification.</title>
        <authorList>
            <person name="Goeker M."/>
        </authorList>
    </citation>
    <scope>NUCLEOTIDE SEQUENCE [LARGE SCALE GENOMIC DNA]</scope>
    <source>
        <strain evidence="2 3">DSM 5900</strain>
    </source>
</reference>
<accession>A0A3N1KWB6</accession>
<evidence type="ECO:0000313" key="2">
    <source>
        <dbReference type="EMBL" id="ROP84234.1"/>
    </source>
</evidence>
<dbReference type="OrthoDB" id="9795306at2"/>
<feature type="domain" description="PhnB-like" evidence="1">
    <location>
        <begin position="2"/>
        <end position="130"/>
    </location>
</feature>
<dbReference type="InterPro" id="IPR029068">
    <property type="entry name" value="Glyas_Bleomycin-R_OHBP_Dase"/>
</dbReference>
<dbReference type="Gene3D" id="3.10.180.10">
    <property type="entry name" value="2,3-Dihydroxybiphenyl 1,2-Dioxygenase, domain 1"/>
    <property type="match status" value="1"/>
</dbReference>